<organism evidence="2 3">
    <name type="scientific">Urochloa decumbens</name>
    <dbReference type="NCBI Taxonomy" id="240449"/>
    <lineage>
        <taxon>Eukaryota</taxon>
        <taxon>Viridiplantae</taxon>
        <taxon>Streptophyta</taxon>
        <taxon>Embryophyta</taxon>
        <taxon>Tracheophyta</taxon>
        <taxon>Spermatophyta</taxon>
        <taxon>Magnoliopsida</taxon>
        <taxon>Liliopsida</taxon>
        <taxon>Poales</taxon>
        <taxon>Poaceae</taxon>
        <taxon>PACMAD clade</taxon>
        <taxon>Panicoideae</taxon>
        <taxon>Panicodae</taxon>
        <taxon>Paniceae</taxon>
        <taxon>Melinidinae</taxon>
        <taxon>Urochloa</taxon>
    </lineage>
</organism>
<sequence length="120" mass="12328">MAAIKGAAVVLVMVALLLLMPLAAMADPVSDQGKATAAALQEGTTKLLPPELGNCAPPLFSCASRPCCDEKNFGCSYTKLFGVDVAATCRPLTTCKSTACTLNSAPVVDTLNDALFPPKP</sequence>
<accession>A0ABC8VJ69</accession>
<keyword evidence="1" id="KW-0732">Signal</keyword>
<evidence type="ECO:0000313" key="3">
    <source>
        <dbReference type="Proteomes" id="UP001497457"/>
    </source>
</evidence>
<dbReference type="Proteomes" id="UP001497457">
    <property type="component" value="Chromosome 10rd"/>
</dbReference>
<name>A0ABC8VJ69_9POAL</name>
<feature type="chain" id="PRO_5044887416" evidence="1">
    <location>
        <begin position="27"/>
        <end position="120"/>
    </location>
</feature>
<dbReference type="EMBL" id="OZ075120">
    <property type="protein sequence ID" value="CAL4891843.1"/>
    <property type="molecule type" value="Genomic_DNA"/>
</dbReference>
<evidence type="ECO:0000256" key="1">
    <source>
        <dbReference type="SAM" id="SignalP"/>
    </source>
</evidence>
<keyword evidence="3" id="KW-1185">Reference proteome</keyword>
<protein>
    <submittedName>
        <fullName evidence="2">Uncharacterized protein</fullName>
    </submittedName>
</protein>
<dbReference type="AlphaFoldDB" id="A0ABC8VJ69"/>
<gene>
    <name evidence="2" type="ORF">URODEC1_LOCUS3990</name>
</gene>
<proteinExistence type="predicted"/>
<reference evidence="2" key="1">
    <citation type="submission" date="2024-10" db="EMBL/GenBank/DDBJ databases">
        <authorList>
            <person name="Ryan C."/>
        </authorList>
    </citation>
    <scope>NUCLEOTIDE SEQUENCE [LARGE SCALE GENOMIC DNA]</scope>
</reference>
<evidence type="ECO:0000313" key="2">
    <source>
        <dbReference type="EMBL" id="CAL4891843.1"/>
    </source>
</evidence>
<feature type="signal peptide" evidence="1">
    <location>
        <begin position="1"/>
        <end position="26"/>
    </location>
</feature>